<reference evidence="2" key="1">
    <citation type="submission" date="2015-07" db="EMBL/GenBank/DDBJ databases">
        <authorList>
            <person name="Urmite Genomes"/>
        </authorList>
    </citation>
    <scope>NUCLEOTIDE SEQUENCE [LARGE SCALE GENOMIC DNA]</scope>
    <source>
        <strain evidence="2">type strain: ATCC 49404</strain>
    </source>
</reference>
<dbReference type="SUPFAM" id="SSF47240">
    <property type="entry name" value="Ferritin-like"/>
    <property type="match status" value="1"/>
</dbReference>
<dbReference type="OrthoDB" id="5138986at2"/>
<dbReference type="STRING" id="146018.BN2156_03545"/>
<protein>
    <submittedName>
        <fullName evidence="1">Transmembrane protein</fullName>
    </submittedName>
</protein>
<proteinExistence type="predicted"/>
<dbReference type="EMBL" id="CWKH01000002">
    <property type="protein sequence ID" value="CRZ16673.1"/>
    <property type="molecule type" value="Genomic_DNA"/>
</dbReference>
<keyword evidence="1" id="KW-0472">Membrane</keyword>
<dbReference type="InterPro" id="IPR009078">
    <property type="entry name" value="Ferritin-like_SF"/>
</dbReference>
<keyword evidence="1" id="KW-0812">Transmembrane</keyword>
<dbReference type="GO" id="GO:0016491">
    <property type="term" value="F:oxidoreductase activity"/>
    <property type="evidence" value="ECO:0007669"/>
    <property type="project" value="InterPro"/>
</dbReference>
<dbReference type="InterPro" id="IPR012348">
    <property type="entry name" value="RNR-like"/>
</dbReference>
<keyword evidence="2" id="KW-1185">Reference proteome</keyword>
<dbReference type="Pfam" id="PF11583">
    <property type="entry name" value="AurF"/>
    <property type="match status" value="1"/>
</dbReference>
<name>A0A0H5RRU9_9MYCO</name>
<evidence type="ECO:0000313" key="2">
    <source>
        <dbReference type="Proteomes" id="UP000199147"/>
    </source>
</evidence>
<sequence>MVSTSPDAAPLDAGYQDLLHTLSEGSVRRRFDPYLDIAWDSPDLAIDLDDPRWVLSPNVDPLGATAWYQAQPLARQIEIGRWRTLNSVKVGAAFESILIRGLMAFIMKLPNNSPEFRYALHEMTEECNHIQMFQELVNRSGVDVPGMRPLFRRLSPYIGLVGQYSPTAFMAGILAGEEPIDHFQKGLIREGANIPPAVLRTMQIHIAEEARHISWAHEFLKTHMPERSWRMKAFACVAFPLTLRWLAHEIVAPPKSFGEEFGIPREVIKDAFWRSPHSRKILAGYFGEMRALSEELGLMNRVGRWMWKRCGIDGEAARYRGVPDREAVAIA</sequence>
<gene>
    <name evidence="1" type="ORF">BN2156_03545</name>
</gene>
<evidence type="ECO:0000313" key="1">
    <source>
        <dbReference type="EMBL" id="CRZ16673.1"/>
    </source>
</evidence>
<dbReference type="Proteomes" id="UP000199147">
    <property type="component" value="Unassembled WGS sequence"/>
</dbReference>
<dbReference type="RefSeq" id="WP_090516313.1">
    <property type="nucleotide sequence ID" value="NZ_CWKH01000002.1"/>
</dbReference>
<dbReference type="Gene3D" id="1.10.620.20">
    <property type="entry name" value="Ribonucleotide Reductase, subunit A"/>
    <property type="match status" value="1"/>
</dbReference>
<dbReference type="AlphaFoldDB" id="A0A0H5RRU9"/>
<accession>A0A0H5RRU9</accession>
<dbReference type="InterPro" id="IPR025859">
    <property type="entry name" value="AurF/CmlI"/>
</dbReference>
<organism evidence="1 2">
    <name type="scientific">Mycolicibacterium neworleansense</name>
    <dbReference type="NCBI Taxonomy" id="146018"/>
    <lineage>
        <taxon>Bacteria</taxon>
        <taxon>Bacillati</taxon>
        <taxon>Actinomycetota</taxon>
        <taxon>Actinomycetes</taxon>
        <taxon>Mycobacteriales</taxon>
        <taxon>Mycobacteriaceae</taxon>
        <taxon>Mycolicibacterium</taxon>
    </lineage>
</organism>